<protein>
    <submittedName>
        <fullName evidence="2">Uncharacterized protein</fullName>
    </submittedName>
</protein>
<evidence type="ECO:0000313" key="3">
    <source>
        <dbReference type="Proteomes" id="UP000044098"/>
    </source>
</evidence>
<dbReference type="Proteomes" id="UP000044098">
    <property type="component" value="Unassembled WGS sequence"/>
</dbReference>
<name>A0AAD2KK27_ACHAE</name>
<organism evidence="2 3">
    <name type="scientific">Achromobacter aegrifaciens</name>
    <dbReference type="NCBI Taxonomy" id="1287736"/>
    <lineage>
        <taxon>Bacteria</taxon>
        <taxon>Pseudomonadati</taxon>
        <taxon>Pseudomonadota</taxon>
        <taxon>Betaproteobacteria</taxon>
        <taxon>Burkholderiales</taxon>
        <taxon>Alcaligenaceae</taxon>
        <taxon>Achromobacter</taxon>
    </lineage>
</organism>
<gene>
    <name evidence="2" type="ORF">ERS370000_02424</name>
</gene>
<evidence type="ECO:0000256" key="1">
    <source>
        <dbReference type="SAM" id="MobiDB-lite"/>
    </source>
</evidence>
<dbReference type="RefSeq" id="WP_054453428.1">
    <property type="nucleotide sequence ID" value="NZ_CYTK01000003.1"/>
</dbReference>
<feature type="region of interest" description="Disordered" evidence="1">
    <location>
        <begin position="61"/>
        <end position="87"/>
    </location>
</feature>
<proteinExistence type="predicted"/>
<evidence type="ECO:0000313" key="2">
    <source>
        <dbReference type="EMBL" id="CUJ01125.1"/>
    </source>
</evidence>
<accession>A0AAD2KK27</accession>
<feature type="compositionally biased region" description="Low complexity" evidence="1">
    <location>
        <begin position="71"/>
        <end position="87"/>
    </location>
</feature>
<dbReference type="EMBL" id="CYTK01000003">
    <property type="protein sequence ID" value="CUJ01125.1"/>
    <property type="molecule type" value="Genomic_DNA"/>
</dbReference>
<sequence length="87" mass="9704">MDWKNLISELQSIGWTQTRIAKAMGDKPQSWVADICKGRYRDLKWSDGQRLIRLHRKEMRGTAQKGAIGTAPAQQAADPAPAQQEAA</sequence>
<dbReference type="AlphaFoldDB" id="A0AAD2KK27"/>
<comment type="caution">
    <text evidence="2">The sequence shown here is derived from an EMBL/GenBank/DDBJ whole genome shotgun (WGS) entry which is preliminary data.</text>
</comment>
<reference evidence="2 3" key="1">
    <citation type="submission" date="2015-09" db="EMBL/GenBank/DDBJ databases">
        <authorList>
            <consortium name="Pathogen Informatics"/>
        </authorList>
    </citation>
    <scope>NUCLEOTIDE SEQUENCE [LARGE SCALE GENOMIC DNA]</scope>
    <source>
        <strain evidence="2 3">2789STDY5608625</strain>
    </source>
</reference>